<accession>A0A3D9HKG3</accession>
<dbReference type="SUPFAM" id="SSF55073">
    <property type="entry name" value="Nucleotide cyclase"/>
    <property type="match status" value="1"/>
</dbReference>
<protein>
    <submittedName>
        <fullName evidence="4">Diguanylate cyclase (GGDEF)-like protein</fullName>
    </submittedName>
</protein>
<dbReference type="Pfam" id="PF00990">
    <property type="entry name" value="GGDEF"/>
    <property type="match status" value="1"/>
</dbReference>
<dbReference type="InterPro" id="IPR035965">
    <property type="entry name" value="PAS-like_dom_sf"/>
</dbReference>
<dbReference type="InterPro" id="IPR035919">
    <property type="entry name" value="EAL_sf"/>
</dbReference>
<dbReference type="Gene3D" id="3.20.20.450">
    <property type="entry name" value="EAL domain"/>
    <property type="match status" value="1"/>
</dbReference>
<dbReference type="Pfam" id="PF12860">
    <property type="entry name" value="PAS_7"/>
    <property type="match status" value="1"/>
</dbReference>
<dbReference type="AlphaFoldDB" id="A0A3D9HKG3"/>
<dbReference type="PROSITE" id="PS50887">
    <property type="entry name" value="GGDEF"/>
    <property type="match status" value="1"/>
</dbReference>
<evidence type="ECO:0000313" key="4">
    <source>
        <dbReference type="EMBL" id="RED49964.1"/>
    </source>
</evidence>
<dbReference type="CDD" id="cd01949">
    <property type="entry name" value="GGDEF"/>
    <property type="match status" value="1"/>
</dbReference>
<dbReference type="InterPro" id="IPR001633">
    <property type="entry name" value="EAL_dom"/>
</dbReference>
<feature type="domain" description="GGDEF" evidence="3">
    <location>
        <begin position="431"/>
        <end position="564"/>
    </location>
</feature>
<dbReference type="SUPFAM" id="SSF141868">
    <property type="entry name" value="EAL domain-like"/>
    <property type="match status" value="1"/>
</dbReference>
<organism evidence="4 5">
    <name type="scientific">Aestuariispira insulae</name>
    <dbReference type="NCBI Taxonomy" id="1461337"/>
    <lineage>
        <taxon>Bacteria</taxon>
        <taxon>Pseudomonadati</taxon>
        <taxon>Pseudomonadota</taxon>
        <taxon>Alphaproteobacteria</taxon>
        <taxon>Rhodospirillales</taxon>
        <taxon>Kiloniellaceae</taxon>
        <taxon>Aestuariispira</taxon>
    </lineage>
</organism>
<name>A0A3D9HKG3_9PROT</name>
<dbReference type="SUPFAM" id="SSF55785">
    <property type="entry name" value="PYP-like sensor domain (PAS domain)"/>
    <property type="match status" value="1"/>
</dbReference>
<dbReference type="OrthoDB" id="7251575at2"/>
<sequence length="827" mass="91918">MASFQQVLDRPSNSFTEDDVVKALNACKAGLLFLDGGRTICAFNDFFEKMITPPEGPTILEVGIDCEELIWRVVQYGLVPSALPNPSGWLEKNLPRMLSDEDEYDLILNNHRILTLRVIRISDDRQIMTAVDKTDMMELEKRSGEIWGNLEAALDGMSEGFCVLDKEMKVALWNDKFYSFLELPDHLHGPGVLFDDILVEIAKYKELSGEKAGAAGIDEVRTRGTCEAGTLYVETSSGRKVEIRFGESPRGGLIVLALDITRQKRIEKALAYSYRSLLSVVDAVPAIIDSKDAEGRYLFVNDGFVRHSGIAREEVVGKTSEELFGGVGGRWMDLLDSHLIQSHADSYTVEETFGFPNSSVKNWLTKKAVTTGGEGMPPSVLTVRFDVSDKIDAELQLDRAIHNDSLTGLPNRDSLSEHLQETLDQYEGSEHRFGLIFIHISGFSRVNVALGHHYGDRLLKILSERLVNIIRKDDFLARSGGNEFAILSYQINGRESLCQFSQRIRSVIEAPIELDGQIVHVTGRIGISIYPQNGTEKNQLLRAADLALQSAVGSPEQCSCFYLQDAYSDIKHLLKLENALRTADYDQEFQVHYQPQFSLVTGKLVGCEALLRWRQPVLGWVSPTEFIPVAEECGAIFDLGRWVLETVCRDMQSWHDKGGEGCRVAVNYSGVQFFGGHLVEDLEGILGGYNINPGLLQVEVTENVAMQDMDAASETLKKIKELGVRLSIDDFGTGYSSLSYLKSLPFDELKVDKSFVDDLPEDNSCVSVVRSIIALGHNLGMSVLAEGVEDKAQRSCLREAGCDDAQGYFFARPLPKTEFEKMLSDAG</sequence>
<dbReference type="PROSITE" id="PS50883">
    <property type="entry name" value="EAL"/>
    <property type="match status" value="1"/>
</dbReference>
<dbReference type="Pfam" id="PF08448">
    <property type="entry name" value="PAS_4"/>
    <property type="match status" value="1"/>
</dbReference>
<evidence type="ECO:0000259" key="3">
    <source>
        <dbReference type="PROSITE" id="PS50887"/>
    </source>
</evidence>
<dbReference type="SMART" id="SM00052">
    <property type="entry name" value="EAL"/>
    <property type="match status" value="1"/>
</dbReference>
<dbReference type="Gene3D" id="3.30.450.20">
    <property type="entry name" value="PAS domain"/>
    <property type="match status" value="1"/>
</dbReference>
<dbReference type="SMART" id="SM00267">
    <property type="entry name" value="GGDEF"/>
    <property type="match status" value="1"/>
</dbReference>
<evidence type="ECO:0000313" key="5">
    <source>
        <dbReference type="Proteomes" id="UP000256845"/>
    </source>
</evidence>
<dbReference type="RefSeq" id="WP_115937190.1">
    <property type="nucleotide sequence ID" value="NZ_QRDW01000005.1"/>
</dbReference>
<dbReference type="InterPro" id="IPR043128">
    <property type="entry name" value="Rev_trsase/Diguanyl_cyclase"/>
</dbReference>
<reference evidence="4 5" key="1">
    <citation type="submission" date="2018-07" db="EMBL/GenBank/DDBJ databases">
        <title>Genomic Encyclopedia of Type Strains, Phase III (KMG-III): the genomes of soil and plant-associated and newly described type strains.</title>
        <authorList>
            <person name="Whitman W."/>
        </authorList>
    </citation>
    <scope>NUCLEOTIDE SEQUENCE [LARGE SCALE GENOMIC DNA]</scope>
    <source>
        <strain evidence="4 5">CECT 8488</strain>
    </source>
</reference>
<dbReference type="PANTHER" id="PTHR44757">
    <property type="entry name" value="DIGUANYLATE CYCLASE DGCP"/>
    <property type="match status" value="1"/>
</dbReference>
<dbReference type="PANTHER" id="PTHR44757:SF2">
    <property type="entry name" value="BIOFILM ARCHITECTURE MAINTENANCE PROTEIN MBAA"/>
    <property type="match status" value="1"/>
</dbReference>
<dbReference type="InterPro" id="IPR000160">
    <property type="entry name" value="GGDEF_dom"/>
</dbReference>
<dbReference type="InterPro" id="IPR052155">
    <property type="entry name" value="Biofilm_reg_signaling"/>
</dbReference>
<gene>
    <name evidence="4" type="ORF">DFP90_105337</name>
</gene>
<keyword evidence="5" id="KW-1185">Reference proteome</keyword>
<dbReference type="InterPro" id="IPR029787">
    <property type="entry name" value="Nucleotide_cyclase"/>
</dbReference>
<feature type="domain" description="PAS" evidence="1">
    <location>
        <begin position="273"/>
        <end position="319"/>
    </location>
</feature>
<comment type="caution">
    <text evidence="4">The sequence shown here is derived from an EMBL/GenBank/DDBJ whole genome shotgun (WGS) entry which is preliminary data.</text>
</comment>
<dbReference type="EMBL" id="QRDW01000005">
    <property type="protein sequence ID" value="RED49964.1"/>
    <property type="molecule type" value="Genomic_DNA"/>
</dbReference>
<feature type="domain" description="EAL" evidence="2">
    <location>
        <begin position="573"/>
        <end position="827"/>
    </location>
</feature>
<dbReference type="CDD" id="cd01948">
    <property type="entry name" value="EAL"/>
    <property type="match status" value="1"/>
</dbReference>
<dbReference type="NCBIfam" id="TIGR00254">
    <property type="entry name" value="GGDEF"/>
    <property type="match status" value="1"/>
</dbReference>
<dbReference type="InterPro" id="IPR013656">
    <property type="entry name" value="PAS_4"/>
</dbReference>
<evidence type="ECO:0000259" key="2">
    <source>
        <dbReference type="PROSITE" id="PS50883"/>
    </source>
</evidence>
<dbReference type="SMART" id="SM00091">
    <property type="entry name" value="PAS"/>
    <property type="match status" value="2"/>
</dbReference>
<dbReference type="FunFam" id="3.20.20.450:FF:000001">
    <property type="entry name" value="Cyclic di-GMP phosphodiesterase yahA"/>
    <property type="match status" value="1"/>
</dbReference>
<dbReference type="Gene3D" id="3.30.70.270">
    <property type="match status" value="1"/>
</dbReference>
<dbReference type="Proteomes" id="UP000256845">
    <property type="component" value="Unassembled WGS sequence"/>
</dbReference>
<proteinExistence type="predicted"/>
<dbReference type="InterPro" id="IPR000014">
    <property type="entry name" value="PAS"/>
</dbReference>
<dbReference type="Pfam" id="PF00563">
    <property type="entry name" value="EAL"/>
    <property type="match status" value="1"/>
</dbReference>
<dbReference type="PROSITE" id="PS50112">
    <property type="entry name" value="PAS"/>
    <property type="match status" value="1"/>
</dbReference>
<evidence type="ECO:0000259" key="1">
    <source>
        <dbReference type="PROSITE" id="PS50112"/>
    </source>
</evidence>